<dbReference type="EMBL" id="GBRH01166311">
    <property type="protein sequence ID" value="JAE31585.1"/>
    <property type="molecule type" value="Transcribed_RNA"/>
</dbReference>
<name>A0A0A9H2Y3_ARUDO</name>
<evidence type="ECO:0000313" key="1">
    <source>
        <dbReference type="EMBL" id="JAE31585.1"/>
    </source>
</evidence>
<organism evidence="1">
    <name type="scientific">Arundo donax</name>
    <name type="common">Giant reed</name>
    <name type="synonym">Donax arundinaceus</name>
    <dbReference type="NCBI Taxonomy" id="35708"/>
    <lineage>
        <taxon>Eukaryota</taxon>
        <taxon>Viridiplantae</taxon>
        <taxon>Streptophyta</taxon>
        <taxon>Embryophyta</taxon>
        <taxon>Tracheophyta</taxon>
        <taxon>Spermatophyta</taxon>
        <taxon>Magnoliopsida</taxon>
        <taxon>Liliopsida</taxon>
        <taxon>Poales</taxon>
        <taxon>Poaceae</taxon>
        <taxon>PACMAD clade</taxon>
        <taxon>Arundinoideae</taxon>
        <taxon>Arundineae</taxon>
        <taxon>Arundo</taxon>
    </lineage>
</organism>
<protein>
    <submittedName>
        <fullName evidence="1">Uncharacterized protein</fullName>
    </submittedName>
</protein>
<dbReference type="AlphaFoldDB" id="A0A0A9H2Y3"/>
<accession>A0A0A9H2Y3</accession>
<reference evidence="1" key="1">
    <citation type="submission" date="2014-09" db="EMBL/GenBank/DDBJ databases">
        <authorList>
            <person name="Magalhaes I.L.F."/>
            <person name="Oliveira U."/>
            <person name="Santos F.R."/>
            <person name="Vidigal T.H.D.A."/>
            <person name="Brescovit A.D."/>
            <person name="Santos A.J."/>
        </authorList>
    </citation>
    <scope>NUCLEOTIDE SEQUENCE</scope>
    <source>
        <tissue evidence="1">Shoot tissue taken approximately 20 cm above the soil surface</tissue>
    </source>
</reference>
<reference evidence="1" key="2">
    <citation type="journal article" date="2015" name="Data Brief">
        <title>Shoot transcriptome of the giant reed, Arundo donax.</title>
        <authorList>
            <person name="Barrero R.A."/>
            <person name="Guerrero F.D."/>
            <person name="Moolhuijzen P."/>
            <person name="Goolsby J.A."/>
            <person name="Tidwell J."/>
            <person name="Bellgard S.E."/>
            <person name="Bellgard M.I."/>
        </authorList>
    </citation>
    <scope>NUCLEOTIDE SEQUENCE</scope>
    <source>
        <tissue evidence="1">Shoot tissue taken approximately 20 cm above the soil surface</tissue>
    </source>
</reference>
<sequence>MLRGKTMGLFGCSPRHSKTHAYTGMENLPAQVGLWKVCLVAV</sequence>
<proteinExistence type="predicted"/>